<evidence type="ECO:0000313" key="2">
    <source>
        <dbReference type="EMBL" id="CAG8254888.1"/>
    </source>
</evidence>
<feature type="region of interest" description="Disordered" evidence="1">
    <location>
        <begin position="43"/>
        <end position="92"/>
    </location>
</feature>
<comment type="caution">
    <text evidence="2">The sequence shown here is derived from an EMBL/GenBank/DDBJ whole genome shotgun (WGS) entry which is preliminary data.</text>
</comment>
<sequence length="104" mass="12120">MYLCTSKFELEVQEAKELERFFSLDEIEALREEKDEKLEDVEIDSISDTEEHTRVSEDLIDIDTDADEETNTSPIAPQLPETTPMLRTSGRKRKITVDDEFESY</sequence>
<dbReference type="OrthoDB" id="4361003at2759"/>
<dbReference type="Proteomes" id="UP001152649">
    <property type="component" value="Unassembled WGS sequence"/>
</dbReference>
<accession>A0A9W4N4T3</accession>
<evidence type="ECO:0000313" key="3">
    <source>
        <dbReference type="Proteomes" id="UP001152649"/>
    </source>
</evidence>
<feature type="compositionally biased region" description="Acidic residues" evidence="1">
    <location>
        <begin position="58"/>
        <end position="70"/>
    </location>
</feature>
<dbReference type="AlphaFoldDB" id="A0A9W4N4T3"/>
<organism evidence="2 3">
    <name type="scientific">Penicillium salamii</name>
    <dbReference type="NCBI Taxonomy" id="1612424"/>
    <lineage>
        <taxon>Eukaryota</taxon>
        <taxon>Fungi</taxon>
        <taxon>Dikarya</taxon>
        <taxon>Ascomycota</taxon>
        <taxon>Pezizomycotina</taxon>
        <taxon>Eurotiomycetes</taxon>
        <taxon>Eurotiomycetidae</taxon>
        <taxon>Eurotiales</taxon>
        <taxon>Aspergillaceae</taxon>
        <taxon>Penicillium</taxon>
    </lineage>
</organism>
<gene>
    <name evidence="2" type="ORF">PSALAMII_LOCUS802</name>
</gene>
<evidence type="ECO:0000256" key="1">
    <source>
        <dbReference type="SAM" id="MobiDB-lite"/>
    </source>
</evidence>
<keyword evidence="3" id="KW-1185">Reference proteome</keyword>
<protein>
    <submittedName>
        <fullName evidence="2">Uncharacterized protein</fullName>
    </submittedName>
</protein>
<name>A0A9W4N4T3_9EURO</name>
<dbReference type="EMBL" id="CAJVPG010000025">
    <property type="protein sequence ID" value="CAG8254888.1"/>
    <property type="molecule type" value="Genomic_DNA"/>
</dbReference>
<reference evidence="2" key="1">
    <citation type="submission" date="2021-07" db="EMBL/GenBank/DDBJ databases">
        <authorList>
            <person name="Branca A.L. A."/>
        </authorList>
    </citation>
    <scope>NUCLEOTIDE SEQUENCE</scope>
</reference>
<proteinExistence type="predicted"/>